<evidence type="ECO:0000313" key="3">
    <source>
        <dbReference type="Proteomes" id="UP000265631"/>
    </source>
</evidence>
<organism evidence="2 3">
    <name type="scientific">Fusarium flagelliforme</name>
    <dbReference type="NCBI Taxonomy" id="2675880"/>
    <lineage>
        <taxon>Eukaryota</taxon>
        <taxon>Fungi</taxon>
        <taxon>Dikarya</taxon>
        <taxon>Ascomycota</taxon>
        <taxon>Pezizomycotina</taxon>
        <taxon>Sordariomycetes</taxon>
        <taxon>Hypocreomycetidae</taxon>
        <taxon>Hypocreales</taxon>
        <taxon>Nectriaceae</taxon>
        <taxon>Fusarium</taxon>
        <taxon>Fusarium incarnatum-equiseti species complex</taxon>
    </lineage>
</organism>
<comment type="caution">
    <text evidence="2">The sequence shown here is derived from an EMBL/GenBank/DDBJ whole genome shotgun (WGS) entry which is preliminary data.</text>
</comment>
<evidence type="ECO:0000256" key="1">
    <source>
        <dbReference type="SAM" id="MobiDB-lite"/>
    </source>
</evidence>
<feature type="region of interest" description="Disordered" evidence="1">
    <location>
        <begin position="107"/>
        <end position="271"/>
    </location>
</feature>
<proteinExistence type="predicted"/>
<name>A0A395MQM5_9HYPO</name>
<feature type="compositionally biased region" description="Polar residues" evidence="1">
    <location>
        <begin position="127"/>
        <end position="165"/>
    </location>
</feature>
<keyword evidence="3" id="KW-1185">Reference proteome</keyword>
<dbReference type="AlphaFoldDB" id="A0A395MQM5"/>
<evidence type="ECO:0000313" key="2">
    <source>
        <dbReference type="EMBL" id="RFN50244.1"/>
    </source>
</evidence>
<sequence length="348" mass="38575">MSGNIVLPDPSGVRPYDSQQRRLYMERVFRSQDLWDNLNQRPKFPRVRKLAEENVCEMLDGKGWHNASHSYFEWAVDERIWVAVHLKVGVSRTYKRWRQSRGKSIEELPGRATRAHRFREAPEDTDGNVSAVTANTPQPPAGQTASSRSLVSQSGPASVQAQPGSTADVIPRVPAPKQEVDHKDQRMTGNVDPGIPSWPLPAARDNEMQLTQEPSDAGRGIDDTRSSGRLPESERGQGTPVPRATHPVGMTATGGAPGRDLAAPGLPSPSPETLAIERLQREFQELRETSAWMIEELQENKAGSARIIGQMRIELNATVKILQTDQSQQALPYVIWLDAVAQRFGDLT</sequence>
<dbReference type="Proteomes" id="UP000265631">
    <property type="component" value="Unassembled WGS sequence"/>
</dbReference>
<dbReference type="EMBL" id="PXXK01000142">
    <property type="protein sequence ID" value="RFN50244.1"/>
    <property type="molecule type" value="Genomic_DNA"/>
</dbReference>
<gene>
    <name evidence="2" type="ORF">FIE12Z_5423</name>
</gene>
<feature type="compositionally biased region" description="Basic and acidic residues" evidence="1">
    <location>
        <begin position="219"/>
        <end position="235"/>
    </location>
</feature>
<reference evidence="2 3" key="1">
    <citation type="journal article" date="2018" name="PLoS Pathog.">
        <title>Evolution of structural diversity of trichothecenes, a family of toxins produced by plant pathogenic and entomopathogenic fungi.</title>
        <authorList>
            <person name="Proctor R.H."/>
            <person name="McCormick S.P."/>
            <person name="Kim H.S."/>
            <person name="Cardoza R.E."/>
            <person name="Stanley A.M."/>
            <person name="Lindo L."/>
            <person name="Kelly A."/>
            <person name="Brown D.W."/>
            <person name="Lee T."/>
            <person name="Vaughan M.M."/>
            <person name="Alexander N.J."/>
            <person name="Busman M."/>
            <person name="Gutierrez S."/>
        </authorList>
    </citation>
    <scope>NUCLEOTIDE SEQUENCE [LARGE SCALE GENOMIC DNA]</scope>
    <source>
        <strain evidence="2 3">NRRL 13405</strain>
    </source>
</reference>
<accession>A0A395MQM5</accession>
<protein>
    <submittedName>
        <fullName evidence="2">Uncharacterized protein</fullName>
    </submittedName>
</protein>